<dbReference type="STRING" id="343874.GCA_000805695_01851"/>
<proteinExistence type="predicted"/>
<accession>A0A376G988</accession>
<protein>
    <submittedName>
        <fullName evidence="1">Uncharacterized protein</fullName>
    </submittedName>
</protein>
<evidence type="ECO:0000313" key="2">
    <source>
        <dbReference type="Proteomes" id="UP000254737"/>
    </source>
</evidence>
<sequence>MKYLFILLVLLVLFVIYKKLKTAQIEKPLLKEEEPKISFLKIEKNDDLIDDSNEQISEFEVKIDSVTKKKNTLEFLISIQNNTEKTVRINIVEADFYSNSSQKKIKADVTFYGELAMGTNDILLKNTILPESHVIRNIYFFETDLIHFNQNDYLEIDIEINGEHHQFKNYFHQTTFESIKYIQ</sequence>
<organism evidence="1 2">
    <name type="scientific">Empedobacter falsenii</name>
    <dbReference type="NCBI Taxonomy" id="343874"/>
    <lineage>
        <taxon>Bacteria</taxon>
        <taxon>Pseudomonadati</taxon>
        <taxon>Bacteroidota</taxon>
        <taxon>Flavobacteriia</taxon>
        <taxon>Flavobacteriales</taxon>
        <taxon>Weeksellaceae</taxon>
        <taxon>Empedobacter</taxon>
    </lineage>
</organism>
<dbReference type="RefSeq" id="WP_115000059.1">
    <property type="nucleotide sequence ID" value="NZ_UFXS01000001.1"/>
</dbReference>
<dbReference type="AlphaFoldDB" id="A0A376G988"/>
<dbReference type="EMBL" id="UFXS01000001">
    <property type="protein sequence ID" value="STD55803.1"/>
    <property type="molecule type" value="Genomic_DNA"/>
</dbReference>
<evidence type="ECO:0000313" key="1">
    <source>
        <dbReference type="EMBL" id="STD55803.1"/>
    </source>
</evidence>
<dbReference type="Proteomes" id="UP000254737">
    <property type="component" value="Unassembled WGS sequence"/>
</dbReference>
<gene>
    <name evidence="1" type="ORF">NCTC13456_01783</name>
</gene>
<reference evidence="1 2" key="1">
    <citation type="submission" date="2018-06" db="EMBL/GenBank/DDBJ databases">
        <authorList>
            <consortium name="Pathogen Informatics"/>
            <person name="Doyle S."/>
        </authorList>
    </citation>
    <scope>NUCLEOTIDE SEQUENCE [LARGE SCALE GENOMIC DNA]</scope>
    <source>
        <strain evidence="1 2">NCTC13456</strain>
    </source>
</reference>
<name>A0A376G988_9FLAO</name>